<proteinExistence type="predicted"/>
<evidence type="ECO:0000313" key="3">
    <source>
        <dbReference type="Proteomes" id="UP000002432"/>
    </source>
</evidence>
<dbReference type="KEGG" id="aba:Acid345_0513"/>
<keyword evidence="1" id="KW-0732">Signal</keyword>
<dbReference type="EMBL" id="CP000360">
    <property type="protein sequence ID" value="ABF39518.1"/>
    <property type="molecule type" value="Genomic_DNA"/>
</dbReference>
<protein>
    <submittedName>
        <fullName evidence="2">Uncharacterized protein</fullName>
    </submittedName>
</protein>
<name>Q1IUD2_KORVE</name>
<dbReference type="Proteomes" id="UP000002432">
    <property type="component" value="Chromosome"/>
</dbReference>
<dbReference type="HOGENOM" id="CLU_1203560_0_0_0"/>
<dbReference type="RefSeq" id="WP_011521320.1">
    <property type="nucleotide sequence ID" value="NC_008009.1"/>
</dbReference>
<feature type="chain" id="PRO_5004192017" evidence="1">
    <location>
        <begin position="23"/>
        <end position="230"/>
    </location>
</feature>
<gene>
    <name evidence="2" type="ordered locus">Acid345_0513</name>
</gene>
<feature type="signal peptide" evidence="1">
    <location>
        <begin position="1"/>
        <end position="22"/>
    </location>
</feature>
<evidence type="ECO:0000256" key="1">
    <source>
        <dbReference type="SAM" id="SignalP"/>
    </source>
</evidence>
<evidence type="ECO:0000313" key="2">
    <source>
        <dbReference type="EMBL" id="ABF39518.1"/>
    </source>
</evidence>
<accession>Q1IUD2</accession>
<dbReference type="OrthoDB" id="9255899at2"/>
<dbReference type="AlphaFoldDB" id="Q1IUD2"/>
<sequence length="230" mass="25484">MRVYRILQLFVCVAILTFCVHAQETVFNVPSGDILDRSKVYGELDFGYMHSTGIASFTPRVVAGMGHRIEVGVNFNGLNNSDFPQLILSPTIKWKAYDGGKNGWSFMVGDNLFFPAYNKTYDAGNYVYAEFVKTWHSGTRATFGGYHFTADVVSSGQRAGGQFAFEQPINKRLTAAVDWYTGAQSLGYVTPGAVVKVTSKLTWYASYQIGNSGVSQGNHQFLTELGWNFN</sequence>
<dbReference type="EnsemblBacteria" id="ABF39518">
    <property type="protein sequence ID" value="ABF39518"/>
    <property type="gene ID" value="Acid345_0513"/>
</dbReference>
<keyword evidence="3" id="KW-1185">Reference proteome</keyword>
<organism evidence="2 3">
    <name type="scientific">Koribacter versatilis (strain Ellin345)</name>
    <dbReference type="NCBI Taxonomy" id="204669"/>
    <lineage>
        <taxon>Bacteria</taxon>
        <taxon>Pseudomonadati</taxon>
        <taxon>Acidobacteriota</taxon>
        <taxon>Terriglobia</taxon>
        <taxon>Terriglobales</taxon>
        <taxon>Candidatus Korobacteraceae</taxon>
        <taxon>Candidatus Korobacter</taxon>
    </lineage>
</organism>
<reference evidence="2 3" key="1">
    <citation type="journal article" date="2009" name="Appl. Environ. Microbiol.">
        <title>Three genomes from the phylum Acidobacteria provide insight into the lifestyles of these microorganisms in soils.</title>
        <authorList>
            <person name="Ward N.L."/>
            <person name="Challacombe J.F."/>
            <person name="Janssen P.H."/>
            <person name="Henrissat B."/>
            <person name="Coutinho P.M."/>
            <person name="Wu M."/>
            <person name="Xie G."/>
            <person name="Haft D.H."/>
            <person name="Sait M."/>
            <person name="Badger J."/>
            <person name="Barabote R.D."/>
            <person name="Bradley B."/>
            <person name="Brettin T.S."/>
            <person name="Brinkac L.M."/>
            <person name="Bruce D."/>
            <person name="Creasy T."/>
            <person name="Daugherty S.C."/>
            <person name="Davidsen T.M."/>
            <person name="DeBoy R.T."/>
            <person name="Detter J.C."/>
            <person name="Dodson R.J."/>
            <person name="Durkin A.S."/>
            <person name="Ganapathy A."/>
            <person name="Gwinn-Giglio M."/>
            <person name="Han C.S."/>
            <person name="Khouri H."/>
            <person name="Kiss H."/>
            <person name="Kothari S.P."/>
            <person name="Madupu R."/>
            <person name="Nelson K.E."/>
            <person name="Nelson W.C."/>
            <person name="Paulsen I."/>
            <person name="Penn K."/>
            <person name="Ren Q."/>
            <person name="Rosovitz M.J."/>
            <person name="Selengut J.D."/>
            <person name="Shrivastava S."/>
            <person name="Sullivan S.A."/>
            <person name="Tapia R."/>
            <person name="Thompson L.S."/>
            <person name="Watkins K.L."/>
            <person name="Yang Q."/>
            <person name="Yu C."/>
            <person name="Zafar N."/>
            <person name="Zhou L."/>
            <person name="Kuske C.R."/>
        </authorList>
    </citation>
    <scope>NUCLEOTIDE SEQUENCE [LARGE SCALE GENOMIC DNA]</scope>
    <source>
        <strain evidence="2 3">Ellin345</strain>
    </source>
</reference>
<dbReference type="STRING" id="204669.Acid345_0513"/>